<dbReference type="PANTHER" id="PTHR21373">
    <property type="entry name" value="GLUCOSE REPRESSIBLE PROTEIN MAK10"/>
    <property type="match status" value="1"/>
</dbReference>
<comment type="subcellular location">
    <subcellularLocation>
        <location evidence="1">Cytoplasm</location>
    </subcellularLocation>
</comment>
<gene>
    <name evidence="6" type="ORF">BDQ12DRAFT_716313</name>
</gene>
<proteinExistence type="inferred from homology"/>
<dbReference type="GO" id="GO:0016740">
    <property type="term" value="F:transferase activity"/>
    <property type="evidence" value="ECO:0007669"/>
    <property type="project" value="UniProtKB-KW"/>
</dbReference>
<keyword evidence="3" id="KW-0963">Cytoplasm</keyword>
<keyword evidence="7" id="KW-1185">Reference proteome</keyword>
<dbReference type="GO" id="GO:0031417">
    <property type="term" value="C:NatC complex"/>
    <property type="evidence" value="ECO:0007669"/>
    <property type="project" value="InterPro"/>
</dbReference>
<evidence type="ECO:0000259" key="5">
    <source>
        <dbReference type="Pfam" id="PF25789"/>
    </source>
</evidence>
<organism evidence="6 7">
    <name type="scientific">Crucibulum laeve</name>
    <dbReference type="NCBI Taxonomy" id="68775"/>
    <lineage>
        <taxon>Eukaryota</taxon>
        <taxon>Fungi</taxon>
        <taxon>Dikarya</taxon>
        <taxon>Basidiomycota</taxon>
        <taxon>Agaricomycotina</taxon>
        <taxon>Agaricomycetes</taxon>
        <taxon>Agaricomycetidae</taxon>
        <taxon>Agaricales</taxon>
        <taxon>Agaricineae</taxon>
        <taxon>Nidulariaceae</taxon>
        <taxon>Crucibulum</taxon>
    </lineage>
</organism>
<dbReference type="AlphaFoldDB" id="A0A5C3LIC0"/>
<dbReference type="InterPro" id="IPR057982">
    <property type="entry name" value="TPR_NAA35"/>
</dbReference>
<reference evidence="6 7" key="1">
    <citation type="journal article" date="2019" name="Nat. Ecol. Evol.">
        <title>Megaphylogeny resolves global patterns of mushroom evolution.</title>
        <authorList>
            <person name="Varga T."/>
            <person name="Krizsan K."/>
            <person name="Foldi C."/>
            <person name="Dima B."/>
            <person name="Sanchez-Garcia M."/>
            <person name="Sanchez-Ramirez S."/>
            <person name="Szollosi G.J."/>
            <person name="Szarkandi J.G."/>
            <person name="Papp V."/>
            <person name="Albert L."/>
            <person name="Andreopoulos W."/>
            <person name="Angelini C."/>
            <person name="Antonin V."/>
            <person name="Barry K.W."/>
            <person name="Bougher N.L."/>
            <person name="Buchanan P."/>
            <person name="Buyck B."/>
            <person name="Bense V."/>
            <person name="Catcheside P."/>
            <person name="Chovatia M."/>
            <person name="Cooper J."/>
            <person name="Damon W."/>
            <person name="Desjardin D."/>
            <person name="Finy P."/>
            <person name="Geml J."/>
            <person name="Haridas S."/>
            <person name="Hughes K."/>
            <person name="Justo A."/>
            <person name="Karasinski D."/>
            <person name="Kautmanova I."/>
            <person name="Kiss B."/>
            <person name="Kocsube S."/>
            <person name="Kotiranta H."/>
            <person name="LaButti K.M."/>
            <person name="Lechner B.E."/>
            <person name="Liimatainen K."/>
            <person name="Lipzen A."/>
            <person name="Lukacs Z."/>
            <person name="Mihaltcheva S."/>
            <person name="Morgado L.N."/>
            <person name="Niskanen T."/>
            <person name="Noordeloos M.E."/>
            <person name="Ohm R.A."/>
            <person name="Ortiz-Santana B."/>
            <person name="Ovrebo C."/>
            <person name="Racz N."/>
            <person name="Riley R."/>
            <person name="Savchenko A."/>
            <person name="Shiryaev A."/>
            <person name="Soop K."/>
            <person name="Spirin V."/>
            <person name="Szebenyi C."/>
            <person name="Tomsovsky M."/>
            <person name="Tulloss R.E."/>
            <person name="Uehling J."/>
            <person name="Grigoriev I.V."/>
            <person name="Vagvolgyi C."/>
            <person name="Papp T."/>
            <person name="Martin F.M."/>
            <person name="Miettinen O."/>
            <person name="Hibbett D.S."/>
            <person name="Nagy L.G."/>
        </authorList>
    </citation>
    <scope>NUCLEOTIDE SEQUENCE [LARGE SCALE GENOMIC DNA]</scope>
    <source>
        <strain evidence="6 7">CBS 166.37</strain>
    </source>
</reference>
<feature type="domain" description="NAA35-like N-terminal" evidence="4">
    <location>
        <begin position="34"/>
        <end position="190"/>
    </location>
</feature>
<dbReference type="Pfam" id="PF04112">
    <property type="entry name" value="Mak10"/>
    <property type="match status" value="1"/>
</dbReference>
<protein>
    <submittedName>
        <fullName evidence="6">Mak10 subunit, NatC N-terminal acetyltransferase-domain-containing protein</fullName>
    </submittedName>
</protein>
<comment type="similarity">
    <text evidence="2">Belongs to the MAK10 family.</text>
</comment>
<evidence type="ECO:0000313" key="6">
    <source>
        <dbReference type="EMBL" id="TFK32597.1"/>
    </source>
</evidence>
<dbReference type="OrthoDB" id="269405at2759"/>
<evidence type="ECO:0000256" key="1">
    <source>
        <dbReference type="ARBA" id="ARBA00004496"/>
    </source>
</evidence>
<evidence type="ECO:0000259" key="4">
    <source>
        <dbReference type="Pfam" id="PF04112"/>
    </source>
</evidence>
<dbReference type="Proteomes" id="UP000308652">
    <property type="component" value="Unassembled WGS sequence"/>
</dbReference>
<evidence type="ECO:0000256" key="3">
    <source>
        <dbReference type="ARBA" id="ARBA00022490"/>
    </source>
</evidence>
<accession>A0A5C3LIC0</accession>
<name>A0A5C3LIC0_9AGAR</name>
<dbReference type="Pfam" id="PF25789">
    <property type="entry name" value="TPR_NAA35"/>
    <property type="match status" value="1"/>
</dbReference>
<evidence type="ECO:0000313" key="7">
    <source>
        <dbReference type="Proteomes" id="UP000308652"/>
    </source>
</evidence>
<keyword evidence="6" id="KW-0808">Transferase</keyword>
<dbReference type="InterPro" id="IPR007244">
    <property type="entry name" value="Naa35_N"/>
</dbReference>
<dbReference type="PANTHER" id="PTHR21373:SF0">
    <property type="entry name" value="N-ALPHA-ACETYLTRANSFERASE 35, NATC AUXILIARY SUBUNIT"/>
    <property type="match status" value="1"/>
</dbReference>
<sequence length="705" mass="81541">MDVYTSNNQLPGGRLEYNDVTALFEDAAADMEPEDMIFMDGFTLQDAMSAFEIGEPRLDSGLILENQRRPPFNPLNPLLPEELCWIIDRSFAYEMEWHAGNFLQHTVFTLLYMHHLHDIEPDFIPLSSRDHPSRPLELITVVLRAAVQGLLKCCDLGWRELGKGSIQDAEDWQSDKCDVSLLEGVPVKFVVAKLDEAVNWLCNSGKVSNPWRDALCERLLLRRSLLQLMNTDVSRDRSVFQTHIIASCEYLRSIAAHSSPNYEPGTTPHFAFDPYIARRLNTFVPIRVLDVPPVQQTWKAIGEMLDGFWEVSLLANNECLATWQAVGNLRVWMSEPALRSPYIRSLTQSTFYDGLLILNKYTYAWMVDRFFLETLGVTYDTIVKTINERWTGSSVAPLTKIERTMYKLISPHIRSMWYNPPRRRRHLMKSLADWHSVYDQLTEIVESLNMQDLPSNHFILHAPKVPLLWRLSCIQEIIFSGFQLELYTSDERPFAYWYATHIINSQLECFDDMMHEVPKNSPALHEMQYQCTLLTALQAMLSALFIVTLPLMSFDWNRIRPSFYRRYKWAFRPEYDNIGMPPVAHPELSTFMQACSDVLKHEDELCPADSIYLAHSLISKLVHSENVGGWAADWGKERLQFTRYLLDACDRLQNLPASAEAIESFDASLLKWDPRIHPWFPTLLSVDKKDSELERSNAQLRSIEE</sequence>
<dbReference type="STRING" id="68775.A0A5C3LIC0"/>
<dbReference type="InterPro" id="IPR057983">
    <property type="entry name" value="NAA35-like_N"/>
</dbReference>
<evidence type="ECO:0000256" key="2">
    <source>
        <dbReference type="ARBA" id="ARBA00006289"/>
    </source>
</evidence>
<feature type="domain" description="NAA35-like TPR repeats" evidence="5">
    <location>
        <begin position="342"/>
        <end position="515"/>
    </location>
</feature>
<dbReference type="EMBL" id="ML213669">
    <property type="protein sequence ID" value="TFK32597.1"/>
    <property type="molecule type" value="Genomic_DNA"/>
</dbReference>